<sequence length="121" mass="14096">MSYLSSKSLCCFPSICTFTIRGYFSESDRQTLERICPEPKSAAAIRDLYEDYTKRLPKILIVTEKLLTGFDAFILYCMYLDKPMRDHVLLQAIARVNRPYEDEDELNKPYGFVLDFVGIFL</sequence>
<dbReference type="CDD" id="cd18800">
    <property type="entry name" value="SF2_C_EcoR124I-like"/>
    <property type="match status" value="1"/>
</dbReference>
<evidence type="ECO:0000313" key="4">
    <source>
        <dbReference type="Proteomes" id="UP000753908"/>
    </source>
</evidence>
<protein>
    <recommendedName>
        <fullName evidence="2">Restriction endonuclease type I HsdR second RecA-like helicase domain-containing protein</fullName>
    </recommendedName>
</protein>
<keyword evidence="1" id="KW-0680">Restriction system</keyword>
<dbReference type="PANTHER" id="PTHR30195:SF15">
    <property type="entry name" value="TYPE I RESTRICTION ENZYME HINDI ENDONUCLEASE SUBUNIT"/>
    <property type="match status" value="1"/>
</dbReference>
<dbReference type="AlphaFoldDB" id="A0A951UDE8"/>
<accession>A0A951UDE8</accession>
<dbReference type="InterPro" id="IPR055180">
    <property type="entry name" value="HsdR_RecA-like_helicase_dom_2"/>
</dbReference>
<comment type="caution">
    <text evidence="3">The sequence shown here is derived from an EMBL/GenBank/DDBJ whole genome shotgun (WGS) entry which is preliminary data.</text>
</comment>
<evidence type="ECO:0000313" key="3">
    <source>
        <dbReference type="EMBL" id="MBW4549225.1"/>
    </source>
</evidence>
<evidence type="ECO:0000259" key="2">
    <source>
        <dbReference type="Pfam" id="PF22679"/>
    </source>
</evidence>
<proteinExistence type="predicted"/>
<reference evidence="3" key="1">
    <citation type="submission" date="2021-05" db="EMBL/GenBank/DDBJ databases">
        <authorList>
            <person name="Pietrasiak N."/>
            <person name="Ward R."/>
            <person name="Stajich J.E."/>
            <person name="Kurbessoian T."/>
        </authorList>
    </citation>
    <scope>NUCLEOTIDE SEQUENCE</scope>
    <source>
        <strain evidence="3">CPER-KK1</strain>
    </source>
</reference>
<evidence type="ECO:0000256" key="1">
    <source>
        <dbReference type="ARBA" id="ARBA00022747"/>
    </source>
</evidence>
<dbReference type="Proteomes" id="UP000753908">
    <property type="component" value="Unassembled WGS sequence"/>
</dbReference>
<gene>
    <name evidence="3" type="ORF">KME25_33190</name>
</gene>
<dbReference type="PANTHER" id="PTHR30195">
    <property type="entry name" value="TYPE I SITE-SPECIFIC DEOXYRIBONUCLEASE PROTEIN SUBUNIT M AND R"/>
    <property type="match status" value="1"/>
</dbReference>
<dbReference type="EMBL" id="JAHHIF010000087">
    <property type="protein sequence ID" value="MBW4549225.1"/>
    <property type="molecule type" value="Genomic_DNA"/>
</dbReference>
<feature type="domain" description="Restriction endonuclease type I HsdR second RecA-like helicase" evidence="2">
    <location>
        <begin position="58"/>
        <end position="116"/>
    </location>
</feature>
<name>A0A951UDE8_9CYAN</name>
<dbReference type="InterPro" id="IPR027417">
    <property type="entry name" value="P-loop_NTPase"/>
</dbReference>
<dbReference type="Gene3D" id="3.40.50.300">
    <property type="entry name" value="P-loop containing nucleotide triphosphate hydrolases"/>
    <property type="match status" value="1"/>
</dbReference>
<dbReference type="GO" id="GO:0009307">
    <property type="term" value="P:DNA restriction-modification system"/>
    <property type="evidence" value="ECO:0007669"/>
    <property type="project" value="UniProtKB-KW"/>
</dbReference>
<dbReference type="InterPro" id="IPR051268">
    <property type="entry name" value="Type-I_R_enzyme_R_subunit"/>
</dbReference>
<dbReference type="Pfam" id="PF22679">
    <property type="entry name" value="T1R_D3-like"/>
    <property type="match status" value="1"/>
</dbReference>
<organism evidence="3 4">
    <name type="scientific">Symplocastrum torsivum CPER-KK1</name>
    <dbReference type="NCBI Taxonomy" id="450513"/>
    <lineage>
        <taxon>Bacteria</taxon>
        <taxon>Bacillati</taxon>
        <taxon>Cyanobacteriota</taxon>
        <taxon>Cyanophyceae</taxon>
        <taxon>Oscillatoriophycideae</taxon>
        <taxon>Oscillatoriales</taxon>
        <taxon>Microcoleaceae</taxon>
        <taxon>Symplocastrum</taxon>
    </lineage>
</organism>
<reference evidence="3" key="2">
    <citation type="journal article" date="2022" name="Microbiol. Resour. Announc.">
        <title>Metagenome Sequencing to Explore Phylogenomics of Terrestrial Cyanobacteria.</title>
        <authorList>
            <person name="Ward R.D."/>
            <person name="Stajich J.E."/>
            <person name="Johansen J.R."/>
            <person name="Huntemann M."/>
            <person name="Clum A."/>
            <person name="Foster B."/>
            <person name="Foster B."/>
            <person name="Roux S."/>
            <person name="Palaniappan K."/>
            <person name="Varghese N."/>
            <person name="Mukherjee S."/>
            <person name="Reddy T.B.K."/>
            <person name="Daum C."/>
            <person name="Copeland A."/>
            <person name="Chen I.A."/>
            <person name="Ivanova N.N."/>
            <person name="Kyrpides N.C."/>
            <person name="Shapiro N."/>
            <person name="Eloe-Fadrosh E.A."/>
            <person name="Pietrasiak N."/>
        </authorList>
    </citation>
    <scope>NUCLEOTIDE SEQUENCE</scope>
    <source>
        <strain evidence="3">CPER-KK1</strain>
    </source>
</reference>